<feature type="compositionally biased region" description="Acidic residues" evidence="6">
    <location>
        <begin position="333"/>
        <end position="346"/>
    </location>
</feature>
<dbReference type="InterPro" id="IPR051027">
    <property type="entry name" value="bZIP_transcription_factors"/>
</dbReference>
<dbReference type="AlphaFoldDB" id="A0A6A6V7K3"/>
<name>A0A6A6V7K3_9PLEO</name>
<dbReference type="GO" id="GO:0005634">
    <property type="term" value="C:nucleus"/>
    <property type="evidence" value="ECO:0007669"/>
    <property type="project" value="UniProtKB-SubCell"/>
</dbReference>
<evidence type="ECO:0000259" key="7">
    <source>
        <dbReference type="PROSITE" id="PS50217"/>
    </source>
</evidence>
<dbReference type="InterPro" id="IPR046347">
    <property type="entry name" value="bZIP_sf"/>
</dbReference>
<dbReference type="InterPro" id="IPR004827">
    <property type="entry name" value="bZIP"/>
</dbReference>
<feature type="compositionally biased region" description="Polar residues" evidence="6">
    <location>
        <begin position="304"/>
        <end position="314"/>
    </location>
</feature>
<feature type="compositionally biased region" description="Polar residues" evidence="6">
    <location>
        <begin position="100"/>
        <end position="109"/>
    </location>
</feature>
<keyword evidence="9" id="KW-1185">Reference proteome</keyword>
<dbReference type="InterPro" id="IPR002112">
    <property type="entry name" value="Leuzip_Jun"/>
</dbReference>
<keyword evidence="4" id="KW-0804">Transcription</keyword>
<keyword evidence="3" id="KW-0238">DNA-binding</keyword>
<dbReference type="GO" id="GO:0003677">
    <property type="term" value="F:DNA binding"/>
    <property type="evidence" value="ECO:0007669"/>
    <property type="project" value="UniProtKB-KW"/>
</dbReference>
<feature type="compositionally biased region" description="Polar residues" evidence="6">
    <location>
        <begin position="120"/>
        <end position="129"/>
    </location>
</feature>
<keyword evidence="5" id="KW-0539">Nucleus</keyword>
<dbReference type="PANTHER" id="PTHR19304">
    <property type="entry name" value="CYCLIC-AMP RESPONSE ELEMENT BINDING PROTEIN"/>
    <property type="match status" value="1"/>
</dbReference>
<evidence type="ECO:0000256" key="6">
    <source>
        <dbReference type="SAM" id="MobiDB-lite"/>
    </source>
</evidence>
<dbReference type="OrthoDB" id="295274at2759"/>
<dbReference type="PROSITE" id="PS50217">
    <property type="entry name" value="BZIP"/>
    <property type="match status" value="1"/>
</dbReference>
<evidence type="ECO:0000313" key="8">
    <source>
        <dbReference type="EMBL" id="KAF2745490.1"/>
    </source>
</evidence>
<organism evidence="8 9">
    <name type="scientific">Sporormia fimetaria CBS 119925</name>
    <dbReference type="NCBI Taxonomy" id="1340428"/>
    <lineage>
        <taxon>Eukaryota</taxon>
        <taxon>Fungi</taxon>
        <taxon>Dikarya</taxon>
        <taxon>Ascomycota</taxon>
        <taxon>Pezizomycotina</taxon>
        <taxon>Dothideomycetes</taxon>
        <taxon>Pleosporomycetidae</taxon>
        <taxon>Pleosporales</taxon>
        <taxon>Sporormiaceae</taxon>
        <taxon>Sporormia</taxon>
    </lineage>
</organism>
<dbReference type="Gene3D" id="1.20.5.170">
    <property type="match status" value="1"/>
</dbReference>
<dbReference type="Proteomes" id="UP000799440">
    <property type="component" value="Unassembled WGS sequence"/>
</dbReference>
<evidence type="ECO:0000256" key="4">
    <source>
        <dbReference type="ARBA" id="ARBA00023163"/>
    </source>
</evidence>
<keyword evidence="2" id="KW-0805">Transcription regulation</keyword>
<feature type="compositionally biased region" description="Polar residues" evidence="6">
    <location>
        <begin position="143"/>
        <end position="154"/>
    </location>
</feature>
<dbReference type="EMBL" id="MU006582">
    <property type="protein sequence ID" value="KAF2745490.1"/>
    <property type="molecule type" value="Genomic_DNA"/>
</dbReference>
<evidence type="ECO:0000313" key="9">
    <source>
        <dbReference type="Proteomes" id="UP000799440"/>
    </source>
</evidence>
<dbReference type="GO" id="GO:0003700">
    <property type="term" value="F:DNA-binding transcription factor activity"/>
    <property type="evidence" value="ECO:0007669"/>
    <property type="project" value="InterPro"/>
</dbReference>
<feature type="domain" description="BZIP" evidence="7">
    <location>
        <begin position="191"/>
        <end position="254"/>
    </location>
</feature>
<dbReference type="Pfam" id="PF00170">
    <property type="entry name" value="bZIP_1"/>
    <property type="match status" value="1"/>
</dbReference>
<feature type="region of interest" description="Disordered" evidence="6">
    <location>
        <begin position="94"/>
        <end position="204"/>
    </location>
</feature>
<dbReference type="PRINTS" id="PR00043">
    <property type="entry name" value="LEUZIPPRJUN"/>
</dbReference>
<feature type="region of interest" description="Disordered" evidence="6">
    <location>
        <begin position="285"/>
        <end position="346"/>
    </location>
</feature>
<dbReference type="SUPFAM" id="SSF57959">
    <property type="entry name" value="Leucine zipper domain"/>
    <property type="match status" value="1"/>
</dbReference>
<evidence type="ECO:0000256" key="3">
    <source>
        <dbReference type="ARBA" id="ARBA00023125"/>
    </source>
</evidence>
<evidence type="ECO:0000256" key="5">
    <source>
        <dbReference type="ARBA" id="ARBA00023242"/>
    </source>
</evidence>
<evidence type="ECO:0000256" key="1">
    <source>
        <dbReference type="ARBA" id="ARBA00004123"/>
    </source>
</evidence>
<dbReference type="SMART" id="SM00338">
    <property type="entry name" value="BRLZ"/>
    <property type="match status" value="1"/>
</dbReference>
<reference evidence="8" key="1">
    <citation type="journal article" date="2020" name="Stud. Mycol.">
        <title>101 Dothideomycetes genomes: a test case for predicting lifestyles and emergence of pathogens.</title>
        <authorList>
            <person name="Haridas S."/>
            <person name="Albert R."/>
            <person name="Binder M."/>
            <person name="Bloem J."/>
            <person name="Labutti K."/>
            <person name="Salamov A."/>
            <person name="Andreopoulos B."/>
            <person name="Baker S."/>
            <person name="Barry K."/>
            <person name="Bills G."/>
            <person name="Bluhm B."/>
            <person name="Cannon C."/>
            <person name="Castanera R."/>
            <person name="Culley D."/>
            <person name="Daum C."/>
            <person name="Ezra D."/>
            <person name="Gonzalez J."/>
            <person name="Henrissat B."/>
            <person name="Kuo A."/>
            <person name="Liang C."/>
            <person name="Lipzen A."/>
            <person name="Lutzoni F."/>
            <person name="Magnuson J."/>
            <person name="Mondo S."/>
            <person name="Nolan M."/>
            <person name="Ohm R."/>
            <person name="Pangilinan J."/>
            <person name="Park H.-J."/>
            <person name="Ramirez L."/>
            <person name="Alfaro M."/>
            <person name="Sun H."/>
            <person name="Tritt A."/>
            <person name="Yoshinaga Y."/>
            <person name="Zwiers L.-H."/>
            <person name="Turgeon B."/>
            <person name="Goodwin S."/>
            <person name="Spatafora J."/>
            <person name="Crous P."/>
            <person name="Grigoriev I."/>
        </authorList>
    </citation>
    <scope>NUCLEOTIDE SEQUENCE</scope>
    <source>
        <strain evidence="8">CBS 119925</strain>
    </source>
</reference>
<dbReference type="CDD" id="cd14687">
    <property type="entry name" value="bZIP_ATF2"/>
    <property type="match status" value="1"/>
</dbReference>
<evidence type="ECO:0000256" key="2">
    <source>
        <dbReference type="ARBA" id="ARBA00023015"/>
    </source>
</evidence>
<sequence>MAQPVFNGWAQDAYTTLQTIDGSHDVGPIDLANKWPPYSSPEISYPPSAFANPSLLTASSIDRFGQITPPDELSPAVAAEGSLAKVALQAERLQPDAAWQQPSPLTDYSLTRPHEEGTESHQPQDSGSSTKRRRKASQVAADSATSTIPSQPGTASPAPNPQPPKRKRGRPKAQPQDQSSLTAEGYPFPVSSARESHLEKNRVAAHKCRQRRKEYIANLENRSRDLSTNNRVLKESVATLRDEVLSLKNILLEHAGCGCWAIDEYLKKSAGNLLGMPNVFMNSLPQDAPFAPEPSLKTEPEQDQAANRSSSLDSVMTMDEQQDEHYRALDLIENFDEDENDGGAGA</sequence>
<proteinExistence type="predicted"/>
<accession>A0A6A6V7K3</accession>
<protein>
    <recommendedName>
        <fullName evidence="7">BZIP domain-containing protein</fullName>
    </recommendedName>
</protein>
<comment type="subcellular location">
    <subcellularLocation>
        <location evidence="1">Nucleus</location>
    </subcellularLocation>
</comment>
<gene>
    <name evidence="8" type="ORF">M011DRAFT_137593</name>
</gene>